<proteinExistence type="predicted"/>
<reference evidence="2" key="1">
    <citation type="submission" date="2021-03" db="EMBL/GenBank/DDBJ databases">
        <authorList>
            <person name="Kanchanasin P."/>
            <person name="Saeng-In P."/>
            <person name="Phongsopitanun W."/>
            <person name="Yuki M."/>
            <person name="Kudo T."/>
            <person name="Ohkuma M."/>
            <person name="Tanasupawat S."/>
        </authorList>
    </citation>
    <scope>NUCLEOTIDE SEQUENCE</scope>
    <source>
        <strain evidence="2">GKU 128</strain>
    </source>
</reference>
<dbReference type="Pfam" id="PF04149">
    <property type="entry name" value="DUF397"/>
    <property type="match status" value="1"/>
</dbReference>
<sequence length="62" mass="6949">MTKHYTGWRKSSHSDPNGDCVEVARAADGTIAVRDSKATDSVLEFHQEEWAALLETVRSHLH</sequence>
<gene>
    <name evidence="2" type="ORF">J4573_29215</name>
</gene>
<dbReference type="Proteomes" id="UP000669179">
    <property type="component" value="Unassembled WGS sequence"/>
</dbReference>
<accession>A0A939PEQ4</accession>
<dbReference type="RefSeq" id="WP_208259092.1">
    <property type="nucleotide sequence ID" value="NZ_JAGEOJ010000012.1"/>
</dbReference>
<dbReference type="InterPro" id="IPR007278">
    <property type="entry name" value="DUF397"/>
</dbReference>
<evidence type="ECO:0000313" key="3">
    <source>
        <dbReference type="Proteomes" id="UP000669179"/>
    </source>
</evidence>
<evidence type="ECO:0000259" key="1">
    <source>
        <dbReference type="Pfam" id="PF04149"/>
    </source>
</evidence>
<protein>
    <submittedName>
        <fullName evidence="2">DUF397 domain-containing protein</fullName>
    </submittedName>
</protein>
<feature type="domain" description="DUF397" evidence="1">
    <location>
        <begin position="7"/>
        <end position="58"/>
    </location>
</feature>
<dbReference type="EMBL" id="JAGEOJ010000012">
    <property type="protein sequence ID" value="MBO2451205.1"/>
    <property type="molecule type" value="Genomic_DNA"/>
</dbReference>
<organism evidence="2 3">
    <name type="scientific">Actinomadura barringtoniae</name>
    <dbReference type="NCBI Taxonomy" id="1427535"/>
    <lineage>
        <taxon>Bacteria</taxon>
        <taxon>Bacillati</taxon>
        <taxon>Actinomycetota</taxon>
        <taxon>Actinomycetes</taxon>
        <taxon>Streptosporangiales</taxon>
        <taxon>Thermomonosporaceae</taxon>
        <taxon>Actinomadura</taxon>
    </lineage>
</organism>
<dbReference type="AlphaFoldDB" id="A0A939PEQ4"/>
<name>A0A939PEQ4_9ACTN</name>
<keyword evidence="3" id="KW-1185">Reference proteome</keyword>
<comment type="caution">
    <text evidence="2">The sequence shown here is derived from an EMBL/GenBank/DDBJ whole genome shotgun (WGS) entry which is preliminary data.</text>
</comment>
<evidence type="ECO:0000313" key="2">
    <source>
        <dbReference type="EMBL" id="MBO2451205.1"/>
    </source>
</evidence>